<dbReference type="RefSeq" id="WP_268239263.1">
    <property type="nucleotide sequence ID" value="NZ_BMMK01000001.1"/>
</dbReference>
<reference evidence="1" key="2">
    <citation type="submission" date="2020-09" db="EMBL/GenBank/DDBJ databases">
        <authorList>
            <person name="Sun Q."/>
            <person name="Zhou Y."/>
        </authorList>
    </citation>
    <scope>NUCLEOTIDE SEQUENCE</scope>
    <source>
        <strain evidence="1">CGMCC 4.5737</strain>
    </source>
</reference>
<reference evidence="1" key="1">
    <citation type="journal article" date="2014" name="Int. J. Syst. Evol. Microbiol.">
        <title>Complete genome sequence of Corynebacterium casei LMG S-19264T (=DSM 44701T), isolated from a smear-ripened cheese.</title>
        <authorList>
            <consortium name="US DOE Joint Genome Institute (JGI-PGF)"/>
            <person name="Walter F."/>
            <person name="Albersmeier A."/>
            <person name="Kalinowski J."/>
            <person name="Ruckert C."/>
        </authorList>
    </citation>
    <scope>NUCLEOTIDE SEQUENCE</scope>
    <source>
        <strain evidence="1">CGMCC 4.5737</strain>
    </source>
</reference>
<name>A0A8J3C9A5_9PSEU</name>
<comment type="caution">
    <text evidence="1">The sequence shown here is derived from an EMBL/GenBank/DDBJ whole genome shotgun (WGS) entry which is preliminary data.</text>
</comment>
<evidence type="ECO:0000313" key="2">
    <source>
        <dbReference type="Proteomes" id="UP000637578"/>
    </source>
</evidence>
<evidence type="ECO:0000313" key="1">
    <source>
        <dbReference type="EMBL" id="GGM34137.1"/>
    </source>
</evidence>
<accession>A0A8J3C9A5</accession>
<dbReference type="Proteomes" id="UP000637578">
    <property type="component" value="Unassembled WGS sequence"/>
</dbReference>
<proteinExistence type="predicted"/>
<dbReference type="AlphaFoldDB" id="A0A8J3C9A5"/>
<keyword evidence="2" id="KW-1185">Reference proteome</keyword>
<organism evidence="1 2">
    <name type="scientific">Longimycelium tulufanense</name>
    <dbReference type="NCBI Taxonomy" id="907463"/>
    <lineage>
        <taxon>Bacteria</taxon>
        <taxon>Bacillati</taxon>
        <taxon>Actinomycetota</taxon>
        <taxon>Actinomycetes</taxon>
        <taxon>Pseudonocardiales</taxon>
        <taxon>Pseudonocardiaceae</taxon>
        <taxon>Longimycelium</taxon>
    </lineage>
</organism>
<dbReference type="EMBL" id="BMMK01000001">
    <property type="protein sequence ID" value="GGM34137.1"/>
    <property type="molecule type" value="Genomic_DNA"/>
</dbReference>
<gene>
    <name evidence="1" type="ORF">GCM10012275_01870</name>
</gene>
<sequence>MASVNAVSNYPQIQSLPIGGVGDPGFGHTAKIDNLTAEITTVLH</sequence>
<protein>
    <submittedName>
        <fullName evidence="1">Uncharacterized protein</fullName>
    </submittedName>
</protein>